<comment type="caution">
    <text evidence="2">The sequence shown here is derived from an EMBL/GenBank/DDBJ whole genome shotgun (WGS) entry which is preliminary data.</text>
</comment>
<evidence type="ECO:0008006" key="4">
    <source>
        <dbReference type="Google" id="ProtNLM"/>
    </source>
</evidence>
<accession>A0A6G4X1W8</accession>
<evidence type="ECO:0000313" key="3">
    <source>
        <dbReference type="Proteomes" id="UP000477722"/>
    </source>
</evidence>
<gene>
    <name evidence="2" type="ORF">G5C65_20790</name>
</gene>
<keyword evidence="3" id="KW-1185">Reference proteome</keyword>
<evidence type="ECO:0000313" key="2">
    <source>
        <dbReference type="EMBL" id="NGO70744.1"/>
    </source>
</evidence>
<dbReference type="PANTHER" id="PTHR34613">
    <property type="entry name" value="SLL0800 PROTEIN"/>
    <property type="match status" value="1"/>
</dbReference>
<dbReference type="RefSeq" id="WP_165300397.1">
    <property type="nucleotide sequence ID" value="NZ_JAAKZZ010000227.1"/>
</dbReference>
<organism evidence="2 3">
    <name type="scientific">Streptomyces boncukensis</name>
    <dbReference type="NCBI Taxonomy" id="2711219"/>
    <lineage>
        <taxon>Bacteria</taxon>
        <taxon>Bacillati</taxon>
        <taxon>Actinomycetota</taxon>
        <taxon>Actinomycetes</taxon>
        <taxon>Kitasatosporales</taxon>
        <taxon>Streptomycetaceae</taxon>
        <taxon>Streptomyces</taxon>
    </lineage>
</organism>
<dbReference type="EMBL" id="JAAKZZ010000227">
    <property type="protein sequence ID" value="NGO70744.1"/>
    <property type="molecule type" value="Genomic_DNA"/>
</dbReference>
<name>A0A6G4X1W8_9ACTN</name>
<reference evidence="2 3" key="1">
    <citation type="submission" date="2020-02" db="EMBL/GenBank/DDBJ databases">
        <title>Whole-genome analyses of novel actinobacteria.</title>
        <authorList>
            <person name="Sahin N."/>
            <person name="Tatar D."/>
        </authorList>
    </citation>
    <scope>NUCLEOTIDE SEQUENCE [LARGE SCALE GENOMIC DNA]</scope>
    <source>
        <strain evidence="2 3">SB3404</strain>
    </source>
</reference>
<dbReference type="Proteomes" id="UP000477722">
    <property type="component" value="Unassembled WGS sequence"/>
</dbReference>
<sequence>MVKSPHEARHHVIREFPEILERAFSILDLPSTGSTDIEFPSCDLTEIRPVERRVDTLVRISCRDSGRKYLVLAESQSGKDEDKGRSWAYYLSYLANRYPNEHPLLLVMCDQERVAKWAMGPFHIGHGSRPNLTVTPFVTWPGNIPEVTDQERAAEDLPFAVFSVMTHVHGPRIGDILKTFAYALRKAEDPTIYADLVASAVAGTAAAEHWENLMAAGIFELNGPVAEGLREAGREAGREEGEVKRAAQCLLQALQKRGLRLTAEQSTRISDCHDLELLDRWFDRSLTATSVSEVFREDGEDSGHTAADSAEAP</sequence>
<feature type="compositionally biased region" description="Basic and acidic residues" evidence="1">
    <location>
        <begin position="294"/>
        <end position="303"/>
    </location>
</feature>
<feature type="region of interest" description="Disordered" evidence="1">
    <location>
        <begin position="294"/>
        <end position="313"/>
    </location>
</feature>
<dbReference type="PANTHER" id="PTHR34613:SF1">
    <property type="entry name" value="SLL6017 PROTEIN"/>
    <property type="match status" value="1"/>
</dbReference>
<dbReference type="AlphaFoldDB" id="A0A6G4X1W8"/>
<evidence type="ECO:0000256" key="1">
    <source>
        <dbReference type="SAM" id="MobiDB-lite"/>
    </source>
</evidence>
<protein>
    <recommendedName>
        <fullName evidence="4">Transposase (putative) YhgA-like domain-containing protein</fullName>
    </recommendedName>
</protein>
<proteinExistence type="predicted"/>